<evidence type="ECO:0000313" key="14">
    <source>
        <dbReference type="Proteomes" id="UP001197609"/>
    </source>
</evidence>
<dbReference type="Gene3D" id="6.10.340.10">
    <property type="match status" value="1"/>
</dbReference>
<dbReference type="Pfam" id="PF02518">
    <property type="entry name" value="HATPase_c"/>
    <property type="match status" value="1"/>
</dbReference>
<keyword evidence="9" id="KW-0067">ATP-binding</keyword>
<evidence type="ECO:0000256" key="8">
    <source>
        <dbReference type="ARBA" id="ARBA00022777"/>
    </source>
</evidence>
<dbReference type="PANTHER" id="PTHR44936">
    <property type="entry name" value="SENSOR PROTEIN CREC"/>
    <property type="match status" value="1"/>
</dbReference>
<keyword evidence="6" id="KW-0808">Transferase</keyword>
<dbReference type="InterPro" id="IPR036890">
    <property type="entry name" value="HATPase_C_sf"/>
</dbReference>
<dbReference type="PROSITE" id="PS50885">
    <property type="entry name" value="HAMP"/>
    <property type="match status" value="1"/>
</dbReference>
<evidence type="ECO:0000256" key="3">
    <source>
        <dbReference type="ARBA" id="ARBA00012438"/>
    </source>
</evidence>
<keyword evidence="5" id="KW-0597">Phosphoprotein</keyword>
<feature type="transmembrane region" description="Helical" evidence="10">
    <location>
        <begin position="9"/>
        <end position="29"/>
    </location>
</feature>
<dbReference type="GO" id="GO:0005886">
    <property type="term" value="C:plasma membrane"/>
    <property type="evidence" value="ECO:0007669"/>
    <property type="project" value="UniProtKB-SubCell"/>
</dbReference>
<evidence type="ECO:0000256" key="9">
    <source>
        <dbReference type="ARBA" id="ARBA00022840"/>
    </source>
</evidence>
<evidence type="ECO:0000256" key="4">
    <source>
        <dbReference type="ARBA" id="ARBA00022475"/>
    </source>
</evidence>
<dbReference type="Pfam" id="PF00512">
    <property type="entry name" value="HisKA"/>
    <property type="match status" value="1"/>
</dbReference>
<feature type="domain" description="HAMP" evidence="12">
    <location>
        <begin position="203"/>
        <end position="255"/>
    </location>
</feature>
<evidence type="ECO:0000256" key="5">
    <source>
        <dbReference type="ARBA" id="ARBA00022553"/>
    </source>
</evidence>
<accession>A0AAJ1AGD7</accession>
<dbReference type="EC" id="2.7.13.3" evidence="3"/>
<evidence type="ECO:0000313" key="13">
    <source>
        <dbReference type="EMBL" id="MBZ0159189.1"/>
    </source>
</evidence>
<keyword evidence="7" id="KW-0547">Nucleotide-binding</keyword>
<comment type="catalytic activity">
    <reaction evidence="1">
        <text>ATP + protein L-histidine = ADP + protein N-phospho-L-histidine.</text>
        <dbReference type="EC" id="2.7.13.3"/>
    </reaction>
</comment>
<dbReference type="InterPro" id="IPR003660">
    <property type="entry name" value="HAMP_dom"/>
</dbReference>
<dbReference type="GO" id="GO:0005524">
    <property type="term" value="F:ATP binding"/>
    <property type="evidence" value="ECO:0007669"/>
    <property type="project" value="UniProtKB-KW"/>
</dbReference>
<keyword evidence="10" id="KW-1133">Transmembrane helix</keyword>
<dbReference type="SMART" id="SM00387">
    <property type="entry name" value="HATPase_c"/>
    <property type="match status" value="1"/>
</dbReference>
<dbReference type="CDD" id="cd06225">
    <property type="entry name" value="HAMP"/>
    <property type="match status" value="1"/>
</dbReference>
<evidence type="ECO:0000259" key="11">
    <source>
        <dbReference type="PROSITE" id="PS50109"/>
    </source>
</evidence>
<keyword evidence="10" id="KW-0812">Transmembrane</keyword>
<evidence type="ECO:0000256" key="10">
    <source>
        <dbReference type="SAM" id="Phobius"/>
    </source>
</evidence>
<sequence>MLIRTKLRIGYLVIFILVVCIGLVMVWALRSWETAVQDLTLSHAQGLRAERLRGDLYRQIKEILDRFVSGDRSARGEFENLGVRVDGELNDLRKHSRSGAEQERIQELEAAHRQVTKLVREIFELLENGARERAVQRVERELEQIAFTRQDEQIDRLRVYYDAAALQSMQRTRAVATQGELLAGVVVLLTLAWGAGLLFGTQLWLVKPLQAIGRATAIISTGELTHRLQVSSRDELGELANSINRMAQSLKGIQERLLQAERLAAAGELSAYVAHNIRNPLASIRSTAQAALTGSDQSAAIRLTLQSVVESVDRLNQWVRHFLFALKPITPSLTPADLNRVVAQALDIVRPTVEGKRIEIELSLAEALPLVPLDEGYFEQAFIALLTNACEATPHDGRIRIASRLVCDGEIPTGVAVELTDNGTGIPPEMIEKVFTPYFTTKSDGVGLGLTMAQKVASAHGGSLTVSNRQEGGTAAQILLPITHPTGAGRNG</sequence>
<evidence type="ECO:0000256" key="7">
    <source>
        <dbReference type="ARBA" id="ARBA00022741"/>
    </source>
</evidence>
<dbReference type="GO" id="GO:0000155">
    <property type="term" value="F:phosphorelay sensor kinase activity"/>
    <property type="evidence" value="ECO:0007669"/>
    <property type="project" value="InterPro"/>
</dbReference>
<evidence type="ECO:0000256" key="2">
    <source>
        <dbReference type="ARBA" id="ARBA00004651"/>
    </source>
</evidence>
<dbReference type="PRINTS" id="PR00344">
    <property type="entry name" value="BCTRLSENSOR"/>
</dbReference>
<keyword evidence="4" id="KW-1003">Cell membrane</keyword>
<organism evidence="13 14">
    <name type="scientific">Candidatus Methylomirabilis tolerans</name>
    <dbReference type="NCBI Taxonomy" id="3123416"/>
    <lineage>
        <taxon>Bacteria</taxon>
        <taxon>Candidatus Methylomirabilota</taxon>
        <taxon>Candidatus Methylomirabilia</taxon>
        <taxon>Candidatus Methylomirabilales</taxon>
        <taxon>Candidatus Methylomirabilaceae</taxon>
        <taxon>Candidatus Methylomirabilis</taxon>
    </lineage>
</organism>
<keyword evidence="10" id="KW-0472">Membrane</keyword>
<dbReference type="PANTHER" id="PTHR44936:SF10">
    <property type="entry name" value="SENSOR PROTEIN RSTB"/>
    <property type="match status" value="1"/>
</dbReference>
<comment type="subcellular location">
    <subcellularLocation>
        <location evidence="2">Cell membrane</location>
        <topology evidence="2">Multi-pass membrane protein</topology>
    </subcellularLocation>
</comment>
<protein>
    <recommendedName>
        <fullName evidence="3">histidine kinase</fullName>
        <ecNumber evidence="3">2.7.13.3</ecNumber>
    </recommendedName>
</protein>
<dbReference type="SUPFAM" id="SSF55874">
    <property type="entry name" value="ATPase domain of HSP90 chaperone/DNA topoisomerase II/histidine kinase"/>
    <property type="match status" value="1"/>
</dbReference>
<dbReference type="CDD" id="cd00075">
    <property type="entry name" value="HATPase"/>
    <property type="match status" value="1"/>
</dbReference>
<feature type="domain" description="Histidine kinase" evidence="11">
    <location>
        <begin position="272"/>
        <end position="484"/>
    </location>
</feature>
<comment type="caution">
    <text evidence="13">The sequence shown here is derived from an EMBL/GenBank/DDBJ whole genome shotgun (WGS) entry which is preliminary data.</text>
</comment>
<dbReference type="SUPFAM" id="SSF158472">
    <property type="entry name" value="HAMP domain-like"/>
    <property type="match status" value="1"/>
</dbReference>
<gene>
    <name evidence="13" type="ORF">K8G79_03480</name>
</gene>
<dbReference type="CDD" id="cd00082">
    <property type="entry name" value="HisKA"/>
    <property type="match status" value="1"/>
</dbReference>
<dbReference type="Pfam" id="PF12729">
    <property type="entry name" value="4HB_MCP_1"/>
    <property type="match status" value="1"/>
</dbReference>
<dbReference type="InterPro" id="IPR003594">
    <property type="entry name" value="HATPase_dom"/>
</dbReference>
<evidence type="ECO:0000256" key="1">
    <source>
        <dbReference type="ARBA" id="ARBA00000085"/>
    </source>
</evidence>
<dbReference type="SUPFAM" id="SSF47384">
    <property type="entry name" value="Homodimeric domain of signal transducing histidine kinase"/>
    <property type="match status" value="1"/>
</dbReference>
<evidence type="ECO:0000256" key="6">
    <source>
        <dbReference type="ARBA" id="ARBA00022679"/>
    </source>
</evidence>
<dbReference type="SMART" id="SM00388">
    <property type="entry name" value="HisKA"/>
    <property type="match status" value="1"/>
</dbReference>
<dbReference type="Proteomes" id="UP001197609">
    <property type="component" value="Unassembled WGS sequence"/>
</dbReference>
<dbReference type="InterPro" id="IPR005467">
    <property type="entry name" value="His_kinase_dom"/>
</dbReference>
<proteinExistence type="predicted"/>
<keyword evidence="8" id="KW-0418">Kinase</keyword>
<dbReference type="Pfam" id="PF00672">
    <property type="entry name" value="HAMP"/>
    <property type="match status" value="1"/>
</dbReference>
<reference evidence="13 14" key="1">
    <citation type="journal article" date="2021" name="bioRxiv">
        <title>Unraveling nitrogen, sulfur and carbon metabolic pathways and microbial community transcriptional responses to substrate deprivation and toxicity stresses in a bioreactor mimicking anoxic brackish coastal sediment conditions.</title>
        <authorList>
            <person name="Martins P.D."/>
            <person name="Echeveste M.J."/>
            <person name="Arshad A."/>
            <person name="Kurth J."/>
            <person name="Ouboter H."/>
            <person name="Jetten M.S.M."/>
            <person name="Welte C.U."/>
        </authorList>
    </citation>
    <scope>NUCLEOTIDE SEQUENCE [LARGE SCALE GENOMIC DNA]</scope>
    <source>
        <strain evidence="13">MAG_38</strain>
    </source>
</reference>
<dbReference type="PROSITE" id="PS50109">
    <property type="entry name" value="HIS_KIN"/>
    <property type="match status" value="1"/>
</dbReference>
<name>A0AAJ1AGD7_9BACT</name>
<evidence type="ECO:0000259" key="12">
    <source>
        <dbReference type="PROSITE" id="PS50885"/>
    </source>
</evidence>
<dbReference type="InterPro" id="IPR003661">
    <property type="entry name" value="HisK_dim/P_dom"/>
</dbReference>
<dbReference type="Gene3D" id="1.10.287.130">
    <property type="match status" value="1"/>
</dbReference>
<dbReference type="SMART" id="SM00304">
    <property type="entry name" value="HAMP"/>
    <property type="match status" value="1"/>
</dbReference>
<dbReference type="InterPro" id="IPR004358">
    <property type="entry name" value="Sig_transdc_His_kin-like_C"/>
</dbReference>
<dbReference type="EMBL" id="JAIOIU010000035">
    <property type="protein sequence ID" value="MBZ0159189.1"/>
    <property type="molecule type" value="Genomic_DNA"/>
</dbReference>
<dbReference type="Gene3D" id="3.30.565.10">
    <property type="entry name" value="Histidine kinase-like ATPase, C-terminal domain"/>
    <property type="match status" value="1"/>
</dbReference>
<dbReference type="AlphaFoldDB" id="A0AAJ1AGD7"/>
<dbReference type="InterPro" id="IPR036097">
    <property type="entry name" value="HisK_dim/P_sf"/>
</dbReference>
<dbReference type="InterPro" id="IPR024478">
    <property type="entry name" value="HlyB_4HB_MCP"/>
</dbReference>
<dbReference type="InterPro" id="IPR050980">
    <property type="entry name" value="2C_sensor_his_kinase"/>
</dbReference>